<dbReference type="InterPro" id="IPR045338">
    <property type="entry name" value="DUF6535"/>
</dbReference>
<feature type="transmembrane region" description="Helical" evidence="1">
    <location>
        <begin position="56"/>
        <end position="76"/>
    </location>
</feature>
<gene>
    <name evidence="3" type="ORF">CPB84DRAFT_1161601</name>
</gene>
<feature type="transmembrane region" description="Helical" evidence="1">
    <location>
        <begin position="123"/>
        <end position="146"/>
    </location>
</feature>
<keyword evidence="1" id="KW-0812">Transmembrane</keyword>
<feature type="transmembrane region" description="Helical" evidence="1">
    <location>
        <begin position="224"/>
        <end position="244"/>
    </location>
</feature>
<keyword evidence="1" id="KW-0472">Membrane</keyword>
<name>A0A9P5NN67_GYMJU</name>
<comment type="caution">
    <text evidence="3">The sequence shown here is derived from an EMBL/GenBank/DDBJ whole genome shotgun (WGS) entry which is preliminary data.</text>
</comment>
<evidence type="ECO:0000313" key="3">
    <source>
        <dbReference type="EMBL" id="KAF8898109.1"/>
    </source>
</evidence>
<accession>A0A9P5NN67</accession>
<dbReference type="AlphaFoldDB" id="A0A9P5NN67"/>
<evidence type="ECO:0000313" key="4">
    <source>
        <dbReference type="Proteomes" id="UP000724874"/>
    </source>
</evidence>
<protein>
    <recommendedName>
        <fullName evidence="2">DUF6535 domain-containing protein</fullName>
    </recommendedName>
</protein>
<feature type="transmembrane region" description="Helical" evidence="1">
    <location>
        <begin position="194"/>
        <end position="217"/>
    </location>
</feature>
<dbReference type="Pfam" id="PF20153">
    <property type="entry name" value="DUF6535"/>
    <property type="match status" value="1"/>
</dbReference>
<dbReference type="Proteomes" id="UP000724874">
    <property type="component" value="Unassembled WGS sequence"/>
</dbReference>
<sequence>METVILNVRIQRNGSVETHINSPSPSEGDHWERLLEPLLEKDRIQCESWKDEVQNLLIFAGLFSAVLSAFVVVSYSSLQPDQNEIMIALLAHIATRLDNTTSFLESIDLAGSPPTPSSIRVNVFWFIGLVLSLTTALIGIVSLQWLREHQQYPNSLPARQKFALLNMRMEGLAAWYVPQVFSSLPLLLQLALSLFFVGLIDFLLAISLTVAIPVIIFICIPFAFLVLTTIIPAFQMFVFCLPLAKHYPCVPWQAPYKSTQSRLFGRFLTLSRPAFSFLTYTVHAIYNFFLLCSLLLQRHKQPCQENVESIALELKYITEDVYYALQSSSWLSLDKEWIVMRDAYAKTIFDKERRMTMASKFLSTELAPFYDLTRGIVTAVFEYAKSDPILLRSGYHSVEELTSSIIGDKASTCFRSIGASYNRYLQSLLTTGDIEKPDSTFSSLLECPHVEFMQDENKFIFLSLHLHPPPFIAQHYVELHIRIVNYLYSKVVQGPLRDPSLKDFVAYPDRQLFWCYSKFPPKKKIMAIASKVQSLSNYHISSMPI</sequence>
<keyword evidence="4" id="KW-1185">Reference proteome</keyword>
<proteinExistence type="predicted"/>
<dbReference type="OrthoDB" id="3221808at2759"/>
<organism evidence="3 4">
    <name type="scientific">Gymnopilus junonius</name>
    <name type="common">Spectacular rustgill mushroom</name>
    <name type="synonym">Gymnopilus spectabilis subsp. junonius</name>
    <dbReference type="NCBI Taxonomy" id="109634"/>
    <lineage>
        <taxon>Eukaryota</taxon>
        <taxon>Fungi</taxon>
        <taxon>Dikarya</taxon>
        <taxon>Basidiomycota</taxon>
        <taxon>Agaricomycotina</taxon>
        <taxon>Agaricomycetes</taxon>
        <taxon>Agaricomycetidae</taxon>
        <taxon>Agaricales</taxon>
        <taxon>Agaricineae</taxon>
        <taxon>Hymenogastraceae</taxon>
        <taxon>Gymnopilus</taxon>
    </lineage>
</organism>
<dbReference type="EMBL" id="JADNYJ010000055">
    <property type="protein sequence ID" value="KAF8898109.1"/>
    <property type="molecule type" value="Genomic_DNA"/>
</dbReference>
<evidence type="ECO:0000259" key="2">
    <source>
        <dbReference type="Pfam" id="PF20153"/>
    </source>
</evidence>
<keyword evidence="1" id="KW-1133">Transmembrane helix</keyword>
<evidence type="ECO:0000256" key="1">
    <source>
        <dbReference type="SAM" id="Phobius"/>
    </source>
</evidence>
<reference evidence="3" key="1">
    <citation type="submission" date="2020-11" db="EMBL/GenBank/DDBJ databases">
        <authorList>
            <consortium name="DOE Joint Genome Institute"/>
            <person name="Ahrendt S."/>
            <person name="Riley R."/>
            <person name="Andreopoulos W."/>
            <person name="LaButti K."/>
            <person name="Pangilinan J."/>
            <person name="Ruiz-duenas F.J."/>
            <person name="Barrasa J.M."/>
            <person name="Sanchez-Garcia M."/>
            <person name="Camarero S."/>
            <person name="Miyauchi S."/>
            <person name="Serrano A."/>
            <person name="Linde D."/>
            <person name="Babiker R."/>
            <person name="Drula E."/>
            <person name="Ayuso-Fernandez I."/>
            <person name="Pacheco R."/>
            <person name="Padilla G."/>
            <person name="Ferreira P."/>
            <person name="Barriuso J."/>
            <person name="Kellner H."/>
            <person name="Castanera R."/>
            <person name="Alfaro M."/>
            <person name="Ramirez L."/>
            <person name="Pisabarro A.G."/>
            <person name="Kuo A."/>
            <person name="Tritt A."/>
            <person name="Lipzen A."/>
            <person name="He G."/>
            <person name="Yan M."/>
            <person name="Ng V."/>
            <person name="Cullen D."/>
            <person name="Martin F."/>
            <person name="Rosso M.-N."/>
            <person name="Henrissat B."/>
            <person name="Hibbett D."/>
            <person name="Martinez A.T."/>
            <person name="Grigoriev I.V."/>
        </authorList>
    </citation>
    <scope>NUCLEOTIDE SEQUENCE</scope>
    <source>
        <strain evidence="3">AH 44721</strain>
    </source>
</reference>
<feature type="transmembrane region" description="Helical" evidence="1">
    <location>
        <begin position="274"/>
        <end position="296"/>
    </location>
</feature>
<feature type="domain" description="DUF6535" evidence="2">
    <location>
        <begin position="31"/>
        <end position="204"/>
    </location>
</feature>